<feature type="compositionally biased region" description="Basic and acidic residues" evidence="4">
    <location>
        <begin position="160"/>
        <end position="171"/>
    </location>
</feature>
<evidence type="ECO:0000256" key="4">
    <source>
        <dbReference type="SAM" id="MobiDB-lite"/>
    </source>
</evidence>
<protein>
    <recommendedName>
        <fullName evidence="3">Single-stranded DNA-binding protein</fullName>
    </recommendedName>
</protein>
<dbReference type="PANTHER" id="PTHR10302:SF0">
    <property type="entry name" value="SINGLE-STRANDED DNA-BINDING PROTEIN, MITOCHONDRIAL"/>
    <property type="match status" value="1"/>
</dbReference>
<evidence type="ECO:0000313" key="6">
    <source>
        <dbReference type="Proteomes" id="UP000313948"/>
    </source>
</evidence>
<dbReference type="GO" id="GO:0003677">
    <property type="term" value="F:DNA binding"/>
    <property type="evidence" value="ECO:0007669"/>
    <property type="project" value="UniProtKB-KW"/>
</dbReference>
<dbReference type="Pfam" id="PF00436">
    <property type="entry name" value="SSB"/>
    <property type="match status" value="1"/>
</dbReference>
<feature type="region of interest" description="Disordered" evidence="4">
    <location>
        <begin position="126"/>
        <end position="171"/>
    </location>
</feature>
<dbReference type="RefSeq" id="WP_139947982.1">
    <property type="nucleotide sequence ID" value="NZ_CP040899.1"/>
</dbReference>
<dbReference type="NCBIfam" id="TIGR00621">
    <property type="entry name" value="ssb"/>
    <property type="match status" value="1"/>
</dbReference>
<dbReference type="Gene3D" id="2.40.50.140">
    <property type="entry name" value="Nucleic acid-binding proteins"/>
    <property type="match status" value="1"/>
</dbReference>
<evidence type="ECO:0000256" key="3">
    <source>
        <dbReference type="RuleBase" id="RU000524"/>
    </source>
</evidence>
<keyword evidence="1 2" id="KW-0238">DNA-binding</keyword>
<keyword evidence="6" id="KW-1185">Reference proteome</keyword>
<dbReference type="InterPro" id="IPR000424">
    <property type="entry name" value="Primosome_PriB/ssb"/>
</dbReference>
<dbReference type="PANTHER" id="PTHR10302">
    <property type="entry name" value="SINGLE-STRANDED DNA-BINDING PROTEIN"/>
    <property type="match status" value="1"/>
</dbReference>
<evidence type="ECO:0000313" key="5">
    <source>
        <dbReference type="EMBL" id="QDB78609.1"/>
    </source>
</evidence>
<accession>A0ABX5VJQ9</accession>
<dbReference type="SUPFAM" id="SSF50249">
    <property type="entry name" value="Nucleic acid-binding proteins"/>
    <property type="match status" value="1"/>
</dbReference>
<evidence type="ECO:0000256" key="1">
    <source>
        <dbReference type="ARBA" id="ARBA00023125"/>
    </source>
</evidence>
<feature type="compositionally biased region" description="Acidic residues" evidence="4">
    <location>
        <begin position="145"/>
        <end position="157"/>
    </location>
</feature>
<dbReference type="CDD" id="cd04496">
    <property type="entry name" value="SSB_OBF"/>
    <property type="match status" value="1"/>
</dbReference>
<dbReference type="InterPro" id="IPR012340">
    <property type="entry name" value="NA-bd_OB-fold"/>
</dbReference>
<evidence type="ECO:0000256" key="2">
    <source>
        <dbReference type="PROSITE-ProRule" id="PRU00252"/>
    </source>
</evidence>
<dbReference type="InterPro" id="IPR011344">
    <property type="entry name" value="ssDNA-bd"/>
</dbReference>
<dbReference type="Proteomes" id="UP000313948">
    <property type="component" value="Chromosome"/>
</dbReference>
<organism evidence="5 6">
    <name type="scientific">Georgenia wutianyii</name>
    <dbReference type="NCBI Taxonomy" id="2585135"/>
    <lineage>
        <taxon>Bacteria</taxon>
        <taxon>Bacillati</taxon>
        <taxon>Actinomycetota</taxon>
        <taxon>Actinomycetes</taxon>
        <taxon>Micrococcales</taxon>
        <taxon>Bogoriellaceae</taxon>
        <taxon>Georgenia</taxon>
    </lineage>
</organism>
<dbReference type="EMBL" id="CP040899">
    <property type="protein sequence ID" value="QDB78609.1"/>
    <property type="molecule type" value="Genomic_DNA"/>
</dbReference>
<gene>
    <name evidence="5" type="ORF">FE251_03855</name>
</gene>
<sequence>MSDTNQITVRGRVGTEPDITITPSGRQVTKFRLGSTRGYRDTAGEWRDHPTEWFTVKVWGGASDAVSQSLHRGMPVVVQGVLSTEEWISGDDRNQHTNVITATTVAVEVRYGLVTFNKVTRIGPPEAVPAVVDGPPAEEPPGLADPEEEGASPEEAAELAVERDEWARAEV</sequence>
<dbReference type="PROSITE" id="PS50935">
    <property type="entry name" value="SSB"/>
    <property type="match status" value="1"/>
</dbReference>
<name>A0ABX5VJQ9_9MICO</name>
<reference evidence="5 6" key="1">
    <citation type="submission" date="2019-05" db="EMBL/GenBank/DDBJ databases">
        <title>Georgenia *** sp. nov., and Georgenia *** sp. nov., isolated from the intestinal contents of plateau pika (Ochotona curzoniae) in the Qinghai-Tibet plateau of China.</title>
        <authorList>
            <person name="Tian Z."/>
        </authorList>
    </citation>
    <scope>NUCLEOTIDE SEQUENCE [LARGE SCALE GENOMIC DNA]</scope>
    <source>
        <strain evidence="5 6">Z294</strain>
    </source>
</reference>
<proteinExistence type="predicted"/>